<dbReference type="InterPro" id="IPR050093">
    <property type="entry name" value="ABC_SmlMolc_Importer"/>
</dbReference>
<accession>A0A450XGV8</accession>
<evidence type="ECO:0000256" key="1">
    <source>
        <dbReference type="ARBA" id="ARBA00022448"/>
    </source>
</evidence>
<dbReference type="InterPro" id="IPR027417">
    <property type="entry name" value="P-loop_NTPase"/>
</dbReference>
<evidence type="ECO:0000313" key="6">
    <source>
        <dbReference type="EMBL" id="VFK28418.1"/>
    </source>
</evidence>
<gene>
    <name evidence="5" type="ORF">BECKMB1821G_GA0114241_100451</name>
    <name evidence="7" type="ORF">BECKMB1821H_GA0114242_100267</name>
    <name evidence="6" type="ORF">BECKMB1821I_GA0114274_100649</name>
</gene>
<protein>
    <submittedName>
        <fullName evidence="6">Amino acid ABC transporter ATP-binding protein, PAAT family</fullName>
    </submittedName>
    <submittedName>
        <fullName evidence="5">Iron(III) transport system ATP-binding protein/polar amino acid transport system ATP-binding protein</fullName>
    </submittedName>
</protein>
<organism evidence="6">
    <name type="scientific">Candidatus Kentrum sp. MB</name>
    <dbReference type="NCBI Taxonomy" id="2138164"/>
    <lineage>
        <taxon>Bacteria</taxon>
        <taxon>Pseudomonadati</taxon>
        <taxon>Pseudomonadota</taxon>
        <taxon>Gammaproteobacteria</taxon>
        <taxon>Candidatus Kentrum</taxon>
    </lineage>
</organism>
<evidence type="ECO:0000259" key="4">
    <source>
        <dbReference type="PROSITE" id="PS50893"/>
    </source>
</evidence>
<name>A0A450XGV8_9GAMM</name>
<dbReference type="EMBL" id="CAADGH010000002">
    <property type="protein sequence ID" value="VFK74246.1"/>
    <property type="molecule type" value="Genomic_DNA"/>
</dbReference>
<dbReference type="Pfam" id="PF00005">
    <property type="entry name" value="ABC_tran"/>
    <property type="match status" value="1"/>
</dbReference>
<dbReference type="InterPro" id="IPR017871">
    <property type="entry name" value="ABC_transporter-like_CS"/>
</dbReference>
<dbReference type="EMBL" id="CAADFO010000004">
    <property type="protein sequence ID" value="VFK23295.1"/>
    <property type="molecule type" value="Genomic_DNA"/>
</dbReference>
<dbReference type="InterPro" id="IPR003593">
    <property type="entry name" value="AAA+_ATPase"/>
</dbReference>
<dbReference type="SMART" id="SM00382">
    <property type="entry name" value="AAA"/>
    <property type="match status" value="1"/>
</dbReference>
<dbReference type="GO" id="GO:0016887">
    <property type="term" value="F:ATP hydrolysis activity"/>
    <property type="evidence" value="ECO:0007669"/>
    <property type="project" value="InterPro"/>
</dbReference>
<sequence>MTLTRETALLAEGLCVRFAEKTILRDVSFELQSGKTLGILGVSGAGKTTLLKAVSGLILATRGRVVLGRVEIIREGRVTRNIGAFRKNLVLVPQSPSLLPHLTVKENVSTPLRRVRRLDEKSSRADADEVLAELGIDRLGTRYPEELSSGELQRVQLARAMALKPGVLLLDEITANIDNDTKKYVLEALWKVRRDRKGDQASMLVTHDLEFAEAYCDEVIHLADGVLEKT</sequence>
<evidence type="ECO:0000256" key="3">
    <source>
        <dbReference type="ARBA" id="ARBA00022840"/>
    </source>
</evidence>
<dbReference type="GO" id="GO:0005524">
    <property type="term" value="F:ATP binding"/>
    <property type="evidence" value="ECO:0007669"/>
    <property type="project" value="UniProtKB-KW"/>
</dbReference>
<reference evidence="6" key="1">
    <citation type="submission" date="2019-02" db="EMBL/GenBank/DDBJ databases">
        <authorList>
            <person name="Gruber-Vodicka R. H."/>
            <person name="Seah K. B. B."/>
        </authorList>
    </citation>
    <scope>NUCLEOTIDE SEQUENCE</scope>
    <source>
        <strain evidence="5">BECK_BZ197</strain>
        <strain evidence="7">BECK_BZ198</strain>
        <strain evidence="6">BECK_BZ199</strain>
    </source>
</reference>
<feature type="domain" description="ABC transporter" evidence="4">
    <location>
        <begin position="9"/>
        <end position="230"/>
    </location>
</feature>
<dbReference type="AlphaFoldDB" id="A0A450XGV8"/>
<dbReference type="PANTHER" id="PTHR42781">
    <property type="entry name" value="SPERMIDINE/PUTRESCINE IMPORT ATP-BINDING PROTEIN POTA"/>
    <property type="match status" value="1"/>
</dbReference>
<evidence type="ECO:0000256" key="2">
    <source>
        <dbReference type="ARBA" id="ARBA00022741"/>
    </source>
</evidence>
<dbReference type="PANTHER" id="PTHR42781:SF9">
    <property type="entry name" value="AMINO ACID ABC TRANSPORTER, ATP-BINDING PROTEIN-RELATED"/>
    <property type="match status" value="1"/>
</dbReference>
<dbReference type="SUPFAM" id="SSF52540">
    <property type="entry name" value="P-loop containing nucleoside triphosphate hydrolases"/>
    <property type="match status" value="1"/>
</dbReference>
<dbReference type="Gene3D" id="3.40.50.300">
    <property type="entry name" value="P-loop containing nucleotide triphosphate hydrolases"/>
    <property type="match status" value="1"/>
</dbReference>
<proteinExistence type="predicted"/>
<dbReference type="PROSITE" id="PS00211">
    <property type="entry name" value="ABC_TRANSPORTER_1"/>
    <property type="match status" value="1"/>
</dbReference>
<dbReference type="EMBL" id="CAADFQ010000006">
    <property type="protein sequence ID" value="VFK28418.1"/>
    <property type="molecule type" value="Genomic_DNA"/>
</dbReference>
<keyword evidence="1" id="KW-0813">Transport</keyword>
<dbReference type="PROSITE" id="PS50893">
    <property type="entry name" value="ABC_TRANSPORTER_2"/>
    <property type="match status" value="1"/>
</dbReference>
<dbReference type="InterPro" id="IPR003439">
    <property type="entry name" value="ABC_transporter-like_ATP-bd"/>
</dbReference>
<keyword evidence="3 6" id="KW-0067">ATP-binding</keyword>
<keyword evidence="2" id="KW-0547">Nucleotide-binding</keyword>
<evidence type="ECO:0000313" key="5">
    <source>
        <dbReference type="EMBL" id="VFK23295.1"/>
    </source>
</evidence>
<evidence type="ECO:0000313" key="7">
    <source>
        <dbReference type="EMBL" id="VFK74246.1"/>
    </source>
</evidence>